<dbReference type="EMBL" id="JARGYC010000051">
    <property type="protein sequence ID" value="MDF0602461.1"/>
    <property type="molecule type" value="Genomic_DNA"/>
</dbReference>
<sequence>MSLVENGNDVAATRRSGGRVVAIGLIAIVAILAIASALLFLNLPTATAFVDRVDEIFFNYDLTSADSDAETKLLGILAESGAAFSEVLASYRVIIFVLLVFATALLIASLIFLVTIVALNRRVLEIERSGLQVSSLIISRGENKVYLNDNLEFSLTGAAIETLAVLAEARMDEDVLTGSEIEAMISGKNAADCDEASGATRIKRLRDSLGNQMVSEMLVKNIARKGYMLAIDKKVIKMI</sequence>
<feature type="domain" description="OmpR/PhoB-type" evidence="4">
    <location>
        <begin position="128"/>
        <end position="231"/>
    </location>
</feature>
<feature type="DNA-binding region" description="OmpR/PhoB-type" evidence="2">
    <location>
        <begin position="128"/>
        <end position="231"/>
    </location>
</feature>
<keyword evidence="1 2" id="KW-0238">DNA-binding</keyword>
<dbReference type="PROSITE" id="PS51755">
    <property type="entry name" value="OMPR_PHOB"/>
    <property type="match status" value="1"/>
</dbReference>
<dbReference type="GO" id="GO:0000160">
    <property type="term" value="P:phosphorelay signal transduction system"/>
    <property type="evidence" value="ECO:0007669"/>
    <property type="project" value="InterPro"/>
</dbReference>
<gene>
    <name evidence="5" type="ORF">P1J78_17120</name>
</gene>
<name>A0AAE3NUW5_9RHOB</name>
<comment type="caution">
    <text evidence="5">The sequence shown here is derived from an EMBL/GenBank/DDBJ whole genome shotgun (WGS) entry which is preliminary data.</text>
</comment>
<dbReference type="AlphaFoldDB" id="A0AAE3NUW5"/>
<dbReference type="InterPro" id="IPR036388">
    <property type="entry name" value="WH-like_DNA-bd_sf"/>
</dbReference>
<dbReference type="InterPro" id="IPR001867">
    <property type="entry name" value="OmpR/PhoB-type_DNA-bd"/>
</dbReference>
<evidence type="ECO:0000256" key="2">
    <source>
        <dbReference type="PROSITE-ProRule" id="PRU01091"/>
    </source>
</evidence>
<dbReference type="Gene3D" id="1.10.10.10">
    <property type="entry name" value="Winged helix-like DNA-binding domain superfamily/Winged helix DNA-binding domain"/>
    <property type="match status" value="1"/>
</dbReference>
<dbReference type="GO" id="GO:0006355">
    <property type="term" value="P:regulation of DNA-templated transcription"/>
    <property type="evidence" value="ECO:0007669"/>
    <property type="project" value="InterPro"/>
</dbReference>
<keyword evidence="3" id="KW-0472">Membrane</keyword>
<feature type="transmembrane region" description="Helical" evidence="3">
    <location>
        <begin position="20"/>
        <end position="41"/>
    </location>
</feature>
<dbReference type="RefSeq" id="WP_275568588.1">
    <property type="nucleotide sequence ID" value="NZ_JARGYC010000051.1"/>
</dbReference>
<evidence type="ECO:0000313" key="6">
    <source>
        <dbReference type="Proteomes" id="UP001220964"/>
    </source>
</evidence>
<reference evidence="5" key="1">
    <citation type="submission" date="2023-03" db="EMBL/GenBank/DDBJ databases">
        <title>Multiphase analysis and comparison of six strains from genera Psychromarinibacter, Lutimaribacter, and Maritimibacter, including a novel species: Psychromarinibacter sediminicola sp. nov.</title>
        <authorList>
            <person name="Wang Y.-H."/>
            <person name="Ye M.-Q."/>
            <person name="Du Z.-J."/>
        </authorList>
    </citation>
    <scope>NUCLEOTIDE SEQUENCE</scope>
    <source>
        <strain evidence="5">C21-152</strain>
    </source>
</reference>
<evidence type="ECO:0000256" key="3">
    <source>
        <dbReference type="SAM" id="Phobius"/>
    </source>
</evidence>
<feature type="transmembrane region" description="Helical" evidence="3">
    <location>
        <begin position="93"/>
        <end position="119"/>
    </location>
</feature>
<organism evidence="5 6">
    <name type="scientific">Psychromarinibacter sediminicola</name>
    <dbReference type="NCBI Taxonomy" id="3033385"/>
    <lineage>
        <taxon>Bacteria</taxon>
        <taxon>Pseudomonadati</taxon>
        <taxon>Pseudomonadota</taxon>
        <taxon>Alphaproteobacteria</taxon>
        <taxon>Rhodobacterales</taxon>
        <taxon>Paracoccaceae</taxon>
        <taxon>Psychromarinibacter</taxon>
    </lineage>
</organism>
<proteinExistence type="predicted"/>
<dbReference type="GO" id="GO:0003677">
    <property type="term" value="F:DNA binding"/>
    <property type="evidence" value="ECO:0007669"/>
    <property type="project" value="UniProtKB-UniRule"/>
</dbReference>
<evidence type="ECO:0000256" key="1">
    <source>
        <dbReference type="ARBA" id="ARBA00023125"/>
    </source>
</evidence>
<keyword evidence="3" id="KW-0812">Transmembrane</keyword>
<evidence type="ECO:0000259" key="4">
    <source>
        <dbReference type="PROSITE" id="PS51755"/>
    </source>
</evidence>
<protein>
    <recommendedName>
        <fullName evidence="4">OmpR/PhoB-type domain-containing protein</fullName>
    </recommendedName>
</protein>
<keyword evidence="3" id="KW-1133">Transmembrane helix</keyword>
<evidence type="ECO:0000313" key="5">
    <source>
        <dbReference type="EMBL" id="MDF0602461.1"/>
    </source>
</evidence>
<dbReference type="Proteomes" id="UP001220964">
    <property type="component" value="Unassembled WGS sequence"/>
</dbReference>
<keyword evidence="6" id="KW-1185">Reference proteome</keyword>
<accession>A0AAE3NUW5</accession>